<evidence type="ECO:0000256" key="5">
    <source>
        <dbReference type="ARBA" id="ARBA00023014"/>
    </source>
</evidence>
<dbReference type="PROSITE" id="PS51085">
    <property type="entry name" value="2FE2S_FER_2"/>
    <property type="match status" value="1"/>
</dbReference>
<keyword evidence="8" id="KW-1185">Reference proteome</keyword>
<dbReference type="SUPFAM" id="SSF54292">
    <property type="entry name" value="2Fe-2S ferredoxin-like"/>
    <property type="match status" value="1"/>
</dbReference>
<dbReference type="PANTHER" id="PTHR44379:SF8">
    <property type="entry name" value="XANTHINE DEHYDROGENASE IRON-SULFUR-BINDING SUBUNIT XDHC-RELATED"/>
    <property type="match status" value="1"/>
</dbReference>
<dbReference type="AlphaFoldDB" id="A0A4R3UY89"/>
<accession>A0A4R3UY89</accession>
<dbReference type="PROSITE" id="PS00197">
    <property type="entry name" value="2FE2S_FER_1"/>
    <property type="match status" value="1"/>
</dbReference>
<dbReference type="OrthoDB" id="9179439at2"/>
<keyword evidence="4" id="KW-0408">Iron</keyword>
<dbReference type="InterPro" id="IPR006058">
    <property type="entry name" value="2Fe2S_fd_BS"/>
</dbReference>
<name>A0A4R3UY89_9BURK</name>
<dbReference type="InterPro" id="IPR001041">
    <property type="entry name" value="2Fe-2S_ferredoxin-type"/>
</dbReference>
<dbReference type="GO" id="GO:0051537">
    <property type="term" value="F:2 iron, 2 sulfur cluster binding"/>
    <property type="evidence" value="ECO:0007669"/>
    <property type="project" value="UniProtKB-KW"/>
</dbReference>
<dbReference type="InterPro" id="IPR036884">
    <property type="entry name" value="2Fe-2S-bd_dom_sf"/>
</dbReference>
<evidence type="ECO:0000256" key="2">
    <source>
        <dbReference type="ARBA" id="ARBA00022723"/>
    </source>
</evidence>
<dbReference type="InterPro" id="IPR002888">
    <property type="entry name" value="2Fe-2S-bd"/>
</dbReference>
<proteinExistence type="predicted"/>
<dbReference type="Pfam" id="PF01799">
    <property type="entry name" value="Fer2_2"/>
    <property type="match status" value="1"/>
</dbReference>
<keyword evidence="3" id="KW-0560">Oxidoreductase</keyword>
<dbReference type="GO" id="GO:0046872">
    <property type="term" value="F:metal ion binding"/>
    <property type="evidence" value="ECO:0007669"/>
    <property type="project" value="UniProtKB-KW"/>
</dbReference>
<reference evidence="7 8" key="1">
    <citation type="submission" date="2019-03" db="EMBL/GenBank/DDBJ databases">
        <title>Genomic Encyclopedia of Type Strains, Phase IV (KMG-IV): sequencing the most valuable type-strain genomes for metagenomic binning, comparative biology and taxonomic classification.</title>
        <authorList>
            <person name="Goeker M."/>
        </authorList>
    </citation>
    <scope>NUCLEOTIDE SEQUENCE [LARGE SCALE GENOMIC DNA]</scope>
    <source>
        <strain evidence="7 8">DSM 100048</strain>
    </source>
</reference>
<sequence length="164" mass="17266">METEVAVIHLNGEPCGLGPEDRESLADLARRAGAKSVHPACEHGVCGACNVLVDGVCVRSCLTMARSCEGASVVTLEGLHDALSDSLRQAFSRHHALQCGYCTPGVFVAAYELLESGAALDEAAVRNAMAGNICRCTGYQGIVDAILDVAQQQEQHRIVEEASV</sequence>
<dbReference type="Pfam" id="PF00111">
    <property type="entry name" value="Fer2"/>
    <property type="match status" value="1"/>
</dbReference>
<dbReference type="InterPro" id="IPR012675">
    <property type="entry name" value="Beta-grasp_dom_sf"/>
</dbReference>
<keyword evidence="2" id="KW-0479">Metal-binding</keyword>
<keyword evidence="5" id="KW-0411">Iron-sulfur</keyword>
<comment type="caution">
    <text evidence="7">The sequence shown here is derived from an EMBL/GenBank/DDBJ whole genome shotgun (WGS) entry which is preliminary data.</text>
</comment>
<gene>
    <name evidence="7" type="ORF">EV686_107109</name>
</gene>
<evidence type="ECO:0000259" key="6">
    <source>
        <dbReference type="PROSITE" id="PS51085"/>
    </source>
</evidence>
<evidence type="ECO:0000313" key="8">
    <source>
        <dbReference type="Proteomes" id="UP000294692"/>
    </source>
</evidence>
<evidence type="ECO:0000313" key="7">
    <source>
        <dbReference type="EMBL" id="TCU96051.1"/>
    </source>
</evidence>
<dbReference type="SUPFAM" id="SSF47741">
    <property type="entry name" value="CO dehydrogenase ISP C-domain like"/>
    <property type="match status" value="1"/>
</dbReference>
<dbReference type="Gene3D" id="1.10.150.120">
    <property type="entry name" value="[2Fe-2S]-binding domain"/>
    <property type="match status" value="1"/>
</dbReference>
<dbReference type="Proteomes" id="UP000294692">
    <property type="component" value="Unassembled WGS sequence"/>
</dbReference>
<dbReference type="InterPro" id="IPR036010">
    <property type="entry name" value="2Fe-2S_ferredoxin-like_sf"/>
</dbReference>
<evidence type="ECO:0000256" key="4">
    <source>
        <dbReference type="ARBA" id="ARBA00023004"/>
    </source>
</evidence>
<dbReference type="EMBL" id="SMBX01000007">
    <property type="protein sequence ID" value="TCU96051.1"/>
    <property type="molecule type" value="Genomic_DNA"/>
</dbReference>
<evidence type="ECO:0000256" key="3">
    <source>
        <dbReference type="ARBA" id="ARBA00023002"/>
    </source>
</evidence>
<organism evidence="7 8">
    <name type="scientific">Paracandidimonas soli</name>
    <dbReference type="NCBI Taxonomy" id="1917182"/>
    <lineage>
        <taxon>Bacteria</taxon>
        <taxon>Pseudomonadati</taxon>
        <taxon>Pseudomonadota</taxon>
        <taxon>Betaproteobacteria</taxon>
        <taxon>Burkholderiales</taxon>
        <taxon>Alcaligenaceae</taxon>
        <taxon>Paracandidimonas</taxon>
    </lineage>
</organism>
<dbReference type="GO" id="GO:0016491">
    <property type="term" value="F:oxidoreductase activity"/>
    <property type="evidence" value="ECO:0007669"/>
    <property type="project" value="UniProtKB-KW"/>
</dbReference>
<keyword evidence="1" id="KW-0001">2Fe-2S</keyword>
<dbReference type="InterPro" id="IPR051452">
    <property type="entry name" value="Diverse_Oxidoreductases"/>
</dbReference>
<feature type="domain" description="2Fe-2S ferredoxin-type" evidence="6">
    <location>
        <begin position="3"/>
        <end position="79"/>
    </location>
</feature>
<dbReference type="Gene3D" id="3.10.20.30">
    <property type="match status" value="1"/>
</dbReference>
<dbReference type="PANTHER" id="PTHR44379">
    <property type="entry name" value="OXIDOREDUCTASE WITH IRON-SULFUR SUBUNIT"/>
    <property type="match status" value="1"/>
</dbReference>
<protein>
    <submittedName>
        <fullName evidence="7">Carbon-monoxide dehydrogenase small subunit/2-furoyl-CoA dehydrogenase 2Fe-2S iron sulfur subunit</fullName>
    </submittedName>
</protein>
<evidence type="ECO:0000256" key="1">
    <source>
        <dbReference type="ARBA" id="ARBA00022714"/>
    </source>
</evidence>